<feature type="region of interest" description="Disordered" evidence="1">
    <location>
        <begin position="35"/>
        <end position="85"/>
    </location>
</feature>
<evidence type="ECO:0000313" key="2">
    <source>
        <dbReference type="EMBL" id="MFC3716474.1"/>
    </source>
</evidence>
<gene>
    <name evidence="2" type="ORF">ACFONC_09940</name>
</gene>
<reference evidence="3" key="1">
    <citation type="journal article" date="2019" name="Int. J. Syst. Evol. Microbiol.">
        <title>The Global Catalogue of Microorganisms (GCM) 10K type strain sequencing project: providing services to taxonomists for standard genome sequencing and annotation.</title>
        <authorList>
            <consortium name="The Broad Institute Genomics Platform"/>
            <consortium name="The Broad Institute Genome Sequencing Center for Infectious Disease"/>
            <person name="Wu L."/>
            <person name="Ma J."/>
        </authorList>
    </citation>
    <scope>NUCLEOTIDE SEQUENCE [LARGE SCALE GENOMIC DNA]</scope>
    <source>
        <strain evidence="3">KCTC 42441</strain>
    </source>
</reference>
<accession>A0ABV7XNS0</accession>
<dbReference type="Proteomes" id="UP001595705">
    <property type="component" value="Unassembled WGS sequence"/>
</dbReference>
<proteinExistence type="predicted"/>
<dbReference type="EMBL" id="JBHRYA010000007">
    <property type="protein sequence ID" value="MFC3716474.1"/>
    <property type="molecule type" value="Genomic_DNA"/>
</dbReference>
<name>A0ABV7XNS0_9GAMM</name>
<comment type="caution">
    <text evidence="2">The sequence shown here is derived from an EMBL/GenBank/DDBJ whole genome shotgun (WGS) entry which is preliminary data.</text>
</comment>
<keyword evidence="3" id="KW-1185">Reference proteome</keyword>
<organism evidence="2 3">
    <name type="scientific">Luteimonas soli</name>
    <dbReference type="NCBI Taxonomy" id="1648966"/>
    <lineage>
        <taxon>Bacteria</taxon>
        <taxon>Pseudomonadati</taxon>
        <taxon>Pseudomonadota</taxon>
        <taxon>Gammaproteobacteria</taxon>
        <taxon>Lysobacterales</taxon>
        <taxon>Lysobacteraceae</taxon>
        <taxon>Luteimonas</taxon>
    </lineage>
</organism>
<sequence length="188" mass="20126">MLTIVAHMFLWWMVARKIVLPSGETGGALQVTWIEPSLPSPPPPATEVRPDAMRTSAPHMRAPRTPSPAEAQVEAHATPPAPGKAPMSAVFIEQGRELSRAAIDADAFAADPLAHRAARLPGPGTDAFRMREPISAERVLRAIGGLVAGPGYTTDPCARVASNIQQLSQSGDSELLQEELRRKRALCD</sequence>
<evidence type="ECO:0000313" key="3">
    <source>
        <dbReference type="Proteomes" id="UP001595705"/>
    </source>
</evidence>
<protein>
    <submittedName>
        <fullName evidence="2">Uncharacterized protein</fullName>
    </submittedName>
</protein>
<evidence type="ECO:0000256" key="1">
    <source>
        <dbReference type="SAM" id="MobiDB-lite"/>
    </source>
</evidence>